<dbReference type="GO" id="GO:0006457">
    <property type="term" value="P:protein folding"/>
    <property type="evidence" value="ECO:0007669"/>
    <property type="project" value="TreeGrafter"/>
</dbReference>
<evidence type="ECO:0000256" key="4">
    <source>
        <dbReference type="ARBA" id="ARBA00037532"/>
    </source>
</evidence>
<keyword evidence="5" id="KW-0732">Signal</keyword>
<dbReference type="Gene3D" id="2.40.100.10">
    <property type="entry name" value="Cyclophilin-like"/>
    <property type="match status" value="1"/>
</dbReference>
<dbReference type="InterPro" id="IPR024936">
    <property type="entry name" value="Cyclophilin-type_PPIase"/>
</dbReference>
<reference evidence="7" key="1">
    <citation type="submission" date="2023-09" db="UniProtKB">
        <authorList>
            <consortium name="Ensembl"/>
        </authorList>
    </citation>
    <scope>IDENTIFICATION</scope>
</reference>
<comment type="function">
    <text evidence="5">PPIases accelerate the folding of proteins. It catalyzes the cis-trans isomerization of proline imidic peptide bonds in oligopeptides.</text>
</comment>
<evidence type="ECO:0000256" key="1">
    <source>
        <dbReference type="ARBA" id="ARBA00000971"/>
    </source>
</evidence>
<dbReference type="AlphaFoldDB" id="A0A8C0ZN89"/>
<evidence type="ECO:0000313" key="7">
    <source>
        <dbReference type="Ensembl" id="ENSCCNP00000005593.1"/>
    </source>
</evidence>
<comment type="function">
    <text evidence="4">PPIase that catalyzes the cis-trans isomerization of proline imidic peptide bonds in oligopeptides and may therefore assist protein folding.</text>
</comment>
<dbReference type="InterPro" id="IPR029000">
    <property type="entry name" value="Cyclophilin-like_dom_sf"/>
</dbReference>
<comment type="catalytic activity">
    <reaction evidence="1 5">
        <text>[protein]-peptidylproline (omega=180) = [protein]-peptidylproline (omega=0)</text>
        <dbReference type="Rhea" id="RHEA:16237"/>
        <dbReference type="Rhea" id="RHEA-COMP:10747"/>
        <dbReference type="Rhea" id="RHEA-COMP:10748"/>
        <dbReference type="ChEBI" id="CHEBI:83833"/>
        <dbReference type="ChEBI" id="CHEBI:83834"/>
        <dbReference type="EC" id="5.2.1.8"/>
    </reaction>
</comment>
<dbReference type="SUPFAM" id="SSF50891">
    <property type="entry name" value="Cyclophilin-like"/>
    <property type="match status" value="1"/>
</dbReference>
<dbReference type="Pfam" id="PF00160">
    <property type="entry name" value="Pro_isomerase"/>
    <property type="match status" value="1"/>
</dbReference>
<keyword evidence="3 5" id="KW-0413">Isomerase</keyword>
<dbReference type="PANTHER" id="PTHR11071:SF11">
    <property type="entry name" value="PEPTIDYL-PROLYL CIS-TRANS ISOMERASE C"/>
    <property type="match status" value="1"/>
</dbReference>
<sequence>TPGPRLQPLLLLVLGLGALASSSRFPAISRHGLMVTDKVFFDVRIGDKNVGRIVIGLFGKIVPKTSENFLTLATGERGYGYKGSISHSAIQGFIIQGGDFDGKGRKSIYGKPFRDENFKLKHYGVGWVSMATVDPDSNGSQFFITLDKLFWLDSKHVVFGKVLSGMPVVHAIENQPTDDRHRPLTNCTIIDSGMLYVEKPFAVDW</sequence>
<protein>
    <recommendedName>
        <fullName evidence="5">Peptidyl-prolyl cis-trans isomerase</fullName>
        <shortName evidence="5">PPIase</shortName>
        <ecNumber evidence="5">5.2.1.8</ecNumber>
    </recommendedName>
</protein>
<feature type="chain" id="PRO_5034273795" description="Peptidyl-prolyl cis-trans isomerase" evidence="5">
    <location>
        <begin position="23"/>
        <end position="205"/>
    </location>
</feature>
<evidence type="ECO:0000256" key="3">
    <source>
        <dbReference type="ARBA" id="ARBA00023235"/>
    </source>
</evidence>
<name>A0A8C0ZN89_CASCN</name>
<dbReference type="PANTHER" id="PTHR11071">
    <property type="entry name" value="PEPTIDYL-PROLYL CIS-TRANS ISOMERASE"/>
    <property type="match status" value="1"/>
</dbReference>
<evidence type="ECO:0000256" key="2">
    <source>
        <dbReference type="ARBA" id="ARBA00023110"/>
    </source>
</evidence>
<dbReference type="EC" id="5.2.1.8" evidence="5"/>
<feature type="domain" description="PPIase cyclophilin-type" evidence="6">
    <location>
        <begin position="40"/>
        <end position="194"/>
    </location>
</feature>
<dbReference type="FunFam" id="2.40.100.10:FF:000001">
    <property type="entry name" value="Peptidyl-prolyl cis-trans isomerase"/>
    <property type="match status" value="1"/>
</dbReference>
<dbReference type="GO" id="GO:0016018">
    <property type="term" value="F:cyclosporin A binding"/>
    <property type="evidence" value="ECO:0007669"/>
    <property type="project" value="TreeGrafter"/>
</dbReference>
<organism evidence="7">
    <name type="scientific">Castor canadensis</name>
    <name type="common">American beaver</name>
    <dbReference type="NCBI Taxonomy" id="51338"/>
    <lineage>
        <taxon>Eukaryota</taxon>
        <taxon>Metazoa</taxon>
        <taxon>Chordata</taxon>
        <taxon>Craniata</taxon>
        <taxon>Vertebrata</taxon>
        <taxon>Euteleostomi</taxon>
        <taxon>Mammalia</taxon>
        <taxon>Eutheria</taxon>
        <taxon>Euarchontoglires</taxon>
        <taxon>Glires</taxon>
        <taxon>Rodentia</taxon>
        <taxon>Castorimorpha</taxon>
        <taxon>Castoridae</taxon>
        <taxon>Castor</taxon>
    </lineage>
</organism>
<dbReference type="Ensembl" id="ENSCCNT00000007367.1">
    <property type="protein sequence ID" value="ENSCCNP00000005593.1"/>
    <property type="gene ID" value="ENSCCNG00000005933.1"/>
</dbReference>
<dbReference type="PROSITE" id="PS50072">
    <property type="entry name" value="CSA_PPIASE_2"/>
    <property type="match status" value="1"/>
</dbReference>
<dbReference type="PIRSF" id="PIRSF001467">
    <property type="entry name" value="Peptidylpro_ismrse"/>
    <property type="match status" value="1"/>
</dbReference>
<proteinExistence type="inferred from homology"/>
<evidence type="ECO:0000256" key="5">
    <source>
        <dbReference type="RuleBase" id="RU363019"/>
    </source>
</evidence>
<dbReference type="InterPro" id="IPR002130">
    <property type="entry name" value="Cyclophilin-type_PPIase_dom"/>
</dbReference>
<feature type="signal peptide" evidence="5">
    <location>
        <begin position="1"/>
        <end position="22"/>
    </location>
</feature>
<accession>A0A8C0ZN89</accession>
<dbReference type="GO" id="GO:0003755">
    <property type="term" value="F:peptidyl-prolyl cis-trans isomerase activity"/>
    <property type="evidence" value="ECO:0007669"/>
    <property type="project" value="UniProtKB-UniRule"/>
</dbReference>
<comment type="similarity">
    <text evidence="5">Belongs to the cyclophilin-type PPIase family.</text>
</comment>
<dbReference type="PRINTS" id="PR00153">
    <property type="entry name" value="CSAPPISMRASE"/>
</dbReference>
<evidence type="ECO:0000259" key="6">
    <source>
        <dbReference type="PROSITE" id="PS50072"/>
    </source>
</evidence>
<dbReference type="GO" id="GO:0005737">
    <property type="term" value="C:cytoplasm"/>
    <property type="evidence" value="ECO:0007669"/>
    <property type="project" value="TreeGrafter"/>
</dbReference>
<keyword evidence="2 5" id="KW-0697">Rotamase</keyword>